<proteinExistence type="inferred from homology"/>
<dbReference type="InterPro" id="IPR032867">
    <property type="entry name" value="DYW_dom"/>
</dbReference>
<dbReference type="Pfam" id="PF14432">
    <property type="entry name" value="DYW_deaminase"/>
    <property type="match status" value="1"/>
</dbReference>
<dbReference type="GO" id="GO:0008270">
    <property type="term" value="F:zinc ion binding"/>
    <property type="evidence" value="ECO:0007669"/>
    <property type="project" value="InterPro"/>
</dbReference>
<evidence type="ECO:0000313" key="5">
    <source>
        <dbReference type="EMBL" id="GMH24100.1"/>
    </source>
</evidence>
<keyword evidence="6" id="KW-1185">Reference proteome</keyword>
<evidence type="ECO:0000256" key="1">
    <source>
        <dbReference type="ARBA" id="ARBA00006643"/>
    </source>
</evidence>
<reference evidence="5" key="1">
    <citation type="submission" date="2023-05" db="EMBL/GenBank/DDBJ databases">
        <title>Nepenthes gracilis genome sequencing.</title>
        <authorList>
            <person name="Fukushima K."/>
        </authorList>
    </citation>
    <scope>NUCLEOTIDE SEQUENCE</scope>
    <source>
        <strain evidence="5">SING2019-196</strain>
    </source>
</reference>
<evidence type="ECO:0000259" key="4">
    <source>
        <dbReference type="Pfam" id="PF14432"/>
    </source>
</evidence>
<sequence>MHGNGEEALLLFRDMINSGFRANSVTFAGVLSGCSHSRFVDKGLEIFHSMSQDHSVEPDIDHYSCMVDMLSRAGRLKEAYEFVQRMPMEPTAAAWGALLGGCRVYKNVELARIAANNLFRIEPENPGNYVLLSNIFSTAKLWNEASETRKLMRSKGISKTPGCCWIEVRNRVYTFVVGDKRNEQTDRIYKFLDHVGEKMRIAGCFPITEFVLQDLDQEEKEEVLCSHSEKLAVAFGVLNLAGESTIRVFKNLRICGDCHNFIKFVAEISGVRIIVRDSFRFHHFKEGLCSCGEFW</sequence>
<feature type="repeat" description="PPR" evidence="3">
    <location>
        <begin position="59"/>
        <end position="93"/>
    </location>
</feature>
<feature type="domain" description="DYW" evidence="4">
    <location>
        <begin position="206"/>
        <end position="295"/>
    </location>
</feature>
<dbReference type="FunFam" id="1.25.40.10:FF:000090">
    <property type="entry name" value="Pentatricopeptide repeat-containing protein, chloroplastic"/>
    <property type="match status" value="1"/>
</dbReference>
<dbReference type="AlphaFoldDB" id="A0AAD3T6Z9"/>
<dbReference type="GO" id="GO:0003723">
    <property type="term" value="F:RNA binding"/>
    <property type="evidence" value="ECO:0007669"/>
    <property type="project" value="InterPro"/>
</dbReference>
<dbReference type="Pfam" id="PF12854">
    <property type="entry name" value="PPR_1"/>
    <property type="match status" value="1"/>
</dbReference>
<dbReference type="EMBL" id="BSYO01000027">
    <property type="protein sequence ID" value="GMH24100.1"/>
    <property type="molecule type" value="Genomic_DNA"/>
</dbReference>
<dbReference type="GO" id="GO:0009451">
    <property type="term" value="P:RNA modification"/>
    <property type="evidence" value="ECO:0007669"/>
    <property type="project" value="InterPro"/>
</dbReference>
<dbReference type="Pfam" id="PF01535">
    <property type="entry name" value="PPR"/>
    <property type="match status" value="2"/>
</dbReference>
<dbReference type="PANTHER" id="PTHR47926:SF426">
    <property type="entry name" value="TETRATRICOPEPTIDE-LIKE HELICAL DOMAIN SUPERFAMILY, DYW DOMAIN-CONTAINING PROTEIN"/>
    <property type="match status" value="1"/>
</dbReference>
<dbReference type="Pfam" id="PF20431">
    <property type="entry name" value="E_motif"/>
    <property type="match status" value="1"/>
</dbReference>
<keyword evidence="2" id="KW-0677">Repeat</keyword>
<dbReference type="PROSITE" id="PS51375">
    <property type="entry name" value="PPR"/>
    <property type="match status" value="1"/>
</dbReference>
<dbReference type="PANTHER" id="PTHR47926">
    <property type="entry name" value="PENTATRICOPEPTIDE REPEAT-CONTAINING PROTEIN"/>
    <property type="match status" value="1"/>
</dbReference>
<evidence type="ECO:0000313" key="6">
    <source>
        <dbReference type="Proteomes" id="UP001279734"/>
    </source>
</evidence>
<dbReference type="InterPro" id="IPR046848">
    <property type="entry name" value="E_motif"/>
</dbReference>
<accession>A0AAD3T6Z9</accession>
<evidence type="ECO:0000256" key="3">
    <source>
        <dbReference type="PROSITE-ProRule" id="PRU00708"/>
    </source>
</evidence>
<dbReference type="InterPro" id="IPR011990">
    <property type="entry name" value="TPR-like_helical_dom_sf"/>
</dbReference>
<comment type="similarity">
    <text evidence="1">Belongs to the PPR family. PCMP-H subfamily.</text>
</comment>
<dbReference type="Gene3D" id="1.25.40.10">
    <property type="entry name" value="Tetratricopeptide repeat domain"/>
    <property type="match status" value="1"/>
</dbReference>
<comment type="caution">
    <text evidence="5">The sequence shown here is derived from an EMBL/GenBank/DDBJ whole genome shotgun (WGS) entry which is preliminary data.</text>
</comment>
<dbReference type="NCBIfam" id="TIGR00756">
    <property type="entry name" value="PPR"/>
    <property type="match status" value="2"/>
</dbReference>
<dbReference type="Proteomes" id="UP001279734">
    <property type="component" value="Unassembled WGS sequence"/>
</dbReference>
<dbReference type="InterPro" id="IPR002885">
    <property type="entry name" value="PPR_rpt"/>
</dbReference>
<organism evidence="5 6">
    <name type="scientific">Nepenthes gracilis</name>
    <name type="common">Slender pitcher plant</name>
    <dbReference type="NCBI Taxonomy" id="150966"/>
    <lineage>
        <taxon>Eukaryota</taxon>
        <taxon>Viridiplantae</taxon>
        <taxon>Streptophyta</taxon>
        <taxon>Embryophyta</taxon>
        <taxon>Tracheophyta</taxon>
        <taxon>Spermatophyta</taxon>
        <taxon>Magnoliopsida</taxon>
        <taxon>eudicotyledons</taxon>
        <taxon>Gunneridae</taxon>
        <taxon>Pentapetalae</taxon>
        <taxon>Caryophyllales</taxon>
        <taxon>Nepenthaceae</taxon>
        <taxon>Nepenthes</taxon>
    </lineage>
</organism>
<gene>
    <name evidence="5" type="ORF">Nepgr_025943</name>
</gene>
<name>A0AAD3T6Z9_NEPGR</name>
<protein>
    <recommendedName>
        <fullName evidence="4">DYW domain-containing protein</fullName>
    </recommendedName>
</protein>
<dbReference type="InterPro" id="IPR046960">
    <property type="entry name" value="PPR_At4g14850-like_plant"/>
</dbReference>
<evidence type="ECO:0000256" key="2">
    <source>
        <dbReference type="ARBA" id="ARBA00022737"/>
    </source>
</evidence>